<comment type="caution">
    <text evidence="2">The sequence shown here is derived from an EMBL/GenBank/DDBJ whole genome shotgun (WGS) entry which is preliminary data.</text>
</comment>
<reference evidence="2 3" key="1">
    <citation type="journal article" date="2012" name="Genome Biol.">
        <title>Sequencing three crocodilian genomes to illuminate the evolution of archosaurs and amniotes.</title>
        <authorList>
            <person name="St John J.A."/>
            <person name="Braun E.L."/>
            <person name="Isberg S.R."/>
            <person name="Miles L.G."/>
            <person name="Chong A.Y."/>
            <person name="Gongora J."/>
            <person name="Dalzell P."/>
            <person name="Moran C."/>
            <person name="Bed'hom B."/>
            <person name="Abzhanov A."/>
            <person name="Burgess S.C."/>
            <person name="Cooksey A.M."/>
            <person name="Castoe T.A."/>
            <person name="Crawford N.G."/>
            <person name="Densmore L.D."/>
            <person name="Drew J.C."/>
            <person name="Edwards S.V."/>
            <person name="Faircloth B.C."/>
            <person name="Fujita M.K."/>
            <person name="Greenwold M.J."/>
            <person name="Hoffmann F.G."/>
            <person name="Howard J.M."/>
            <person name="Iguchi T."/>
            <person name="Janes D.E."/>
            <person name="Khan S.Y."/>
            <person name="Kohno S."/>
            <person name="de Koning A.J."/>
            <person name="Lance S.L."/>
            <person name="McCarthy F.M."/>
            <person name="McCormack J.E."/>
            <person name="Merchant M.E."/>
            <person name="Peterson D.G."/>
            <person name="Pollock D.D."/>
            <person name="Pourmand N."/>
            <person name="Raney B.J."/>
            <person name="Roessler K.A."/>
            <person name="Sanford J.R."/>
            <person name="Sawyer R.H."/>
            <person name="Schmidt C.J."/>
            <person name="Triplett E.W."/>
            <person name="Tuberville T.D."/>
            <person name="Venegas-Anaya M."/>
            <person name="Howard J.T."/>
            <person name="Jarvis E.D."/>
            <person name="Guillette L.J.Jr."/>
            <person name="Glenn T.C."/>
            <person name="Green R.E."/>
            <person name="Ray D.A."/>
        </authorList>
    </citation>
    <scope>NUCLEOTIDE SEQUENCE [LARGE SCALE GENOMIC DNA]</scope>
    <source>
        <strain evidence="2">KSC_2009_1</strain>
    </source>
</reference>
<dbReference type="Proteomes" id="UP000050525">
    <property type="component" value="Unassembled WGS sequence"/>
</dbReference>
<sequence>MLEERGQSRDSEEEELRWENQDGSHLCQRERTQPEERTWNPQRNKFLSRNNTTSVFRSKCLQKRQKIE</sequence>
<dbReference type="EMBL" id="AKHW03002623">
    <property type="protein sequence ID" value="KYO37654.1"/>
    <property type="molecule type" value="Genomic_DNA"/>
</dbReference>
<accession>A0A151NLI7</accession>
<feature type="compositionally biased region" description="Basic and acidic residues" evidence="1">
    <location>
        <begin position="1"/>
        <end position="10"/>
    </location>
</feature>
<evidence type="ECO:0000313" key="3">
    <source>
        <dbReference type="Proteomes" id="UP000050525"/>
    </source>
</evidence>
<dbReference type="AlphaFoldDB" id="A0A151NLI7"/>
<keyword evidence="3" id="KW-1185">Reference proteome</keyword>
<organism evidence="2 3">
    <name type="scientific">Alligator mississippiensis</name>
    <name type="common">American alligator</name>
    <dbReference type="NCBI Taxonomy" id="8496"/>
    <lineage>
        <taxon>Eukaryota</taxon>
        <taxon>Metazoa</taxon>
        <taxon>Chordata</taxon>
        <taxon>Craniata</taxon>
        <taxon>Vertebrata</taxon>
        <taxon>Euteleostomi</taxon>
        <taxon>Archelosauria</taxon>
        <taxon>Archosauria</taxon>
        <taxon>Crocodylia</taxon>
        <taxon>Alligatoridae</taxon>
        <taxon>Alligatorinae</taxon>
        <taxon>Alligator</taxon>
    </lineage>
</organism>
<protein>
    <submittedName>
        <fullName evidence="2">Uncharacterized protein</fullName>
    </submittedName>
</protein>
<feature type="region of interest" description="Disordered" evidence="1">
    <location>
        <begin position="1"/>
        <end position="39"/>
    </location>
</feature>
<name>A0A151NLI7_ALLMI</name>
<gene>
    <name evidence="2" type="ORF">Y1Q_0004758</name>
</gene>
<proteinExistence type="predicted"/>
<feature type="compositionally biased region" description="Basic and acidic residues" evidence="1">
    <location>
        <begin position="17"/>
        <end position="38"/>
    </location>
</feature>
<evidence type="ECO:0000256" key="1">
    <source>
        <dbReference type="SAM" id="MobiDB-lite"/>
    </source>
</evidence>
<evidence type="ECO:0000313" key="2">
    <source>
        <dbReference type="EMBL" id="KYO37654.1"/>
    </source>
</evidence>